<dbReference type="FunFam" id="2.60.120.290:FF:000005">
    <property type="entry name" value="Procollagen C-endopeptidase enhancer 1"/>
    <property type="match status" value="4"/>
</dbReference>
<evidence type="ECO:0000256" key="3">
    <source>
        <dbReference type="ARBA" id="ARBA00023157"/>
    </source>
</evidence>
<feature type="domain" description="CUB" evidence="6">
    <location>
        <begin position="258"/>
        <end position="370"/>
    </location>
</feature>
<evidence type="ECO:0000256" key="5">
    <source>
        <dbReference type="PROSITE-ProRule" id="PRU00059"/>
    </source>
</evidence>
<feature type="domain" description="CUB" evidence="6">
    <location>
        <begin position="604"/>
        <end position="716"/>
    </location>
</feature>
<dbReference type="PROSITE" id="PS01180">
    <property type="entry name" value="CUB"/>
    <property type="match status" value="15"/>
</dbReference>
<dbReference type="Pfam" id="PF00431">
    <property type="entry name" value="CUB"/>
    <property type="match status" value="15"/>
</dbReference>
<reference evidence="7 8" key="1">
    <citation type="journal article" date="2018" name="Nat. Ecol. Evol.">
        <title>Shark genomes provide insights into elasmobranch evolution and the origin of vertebrates.</title>
        <authorList>
            <person name="Hara Y"/>
            <person name="Yamaguchi K"/>
            <person name="Onimaru K"/>
            <person name="Kadota M"/>
            <person name="Koyanagi M"/>
            <person name="Keeley SD"/>
            <person name="Tatsumi K"/>
            <person name="Tanaka K"/>
            <person name="Motone F"/>
            <person name="Kageyama Y"/>
            <person name="Nozu R"/>
            <person name="Adachi N"/>
            <person name="Nishimura O"/>
            <person name="Nakagawa R"/>
            <person name="Tanegashima C"/>
            <person name="Kiyatake I"/>
            <person name="Matsumoto R"/>
            <person name="Murakumo K"/>
            <person name="Nishida K"/>
            <person name="Terakita A"/>
            <person name="Kuratani S"/>
            <person name="Sato K"/>
            <person name="Hyodo S Kuraku.S."/>
        </authorList>
    </citation>
    <scope>NUCLEOTIDE SEQUENCE [LARGE SCALE GENOMIC DNA]</scope>
</reference>
<sequence>MYIILRTDSSVTAGGFFAKYTHICQKVIIANRSQGILESTNFPRPYPSKQDCSWTIQATAGNTINFTFTAFTLNFKNCHLAWLKLYDGSSAQSPLIGTFCGNAIPPSGTSSGSSLHVEFHSDSSFSGNGFQMLWLQNGCGEELFGSKGRFSSPGYPDRYPHNQECIWVIHGDPGSSIELTIHEFDVENHQTCSFDVLEVYGGPDITSVRLAQLCGTRPPNNPLVVSSTGNYITVRFKTNSNGNAKGFNATWQQKAGGCGGIFTAPNGVFHSPNYPSPYGSNIDCSWIITVDYHHHVLLDFVDFDLEQHQSCDSDYVAVYDGLDETALMLRKLCGSLISERISSTYNVLYVRFRSNGSNEHKGFKAVFDQTCGSYITTDDVGGIITSPLYPKNYLNNQQCSWIIRAQKPFNHVTISFTDFAIENNSANCSADALQVLNGDNDGAPSIGRYCGNTMPYPITSFSDALFINFSSNNVITCKGFRAIYTASTSACGGTYHMETGAFNSPNFPDESPPNYECVWYIISSPGNRVQLSFITFEIGLSINCTSAYLEIREGNSTGQLIERYCGLSLPANYTSIKGHILWVKFVSDPTSPGGRFSAIFSHVYGNEIAGFQGQIASPLWPLYYPHNANYHWTITVPASYVIHVKILELDIDSLQECRYDTLMFYDGPNIHARLIGKYCGFKLPPDLSSTASTMTVQFISDSTTNGKGFLLEWFAVQYIIDPTAIPTIQPGACGGVVVTADIPTFLFSPGWPNKYENNLDCSWVIWAPQGTVELHILALDIESDRLCNYDSLVIRDGNNNLSPILASLCGSQLPGPLRSSGDAMFIRFTSDQETNGGGFNASYYKTCGGRFNADHGVVLSPNYPHKYTSNLNCTWLIAVTSGSKISIHFNWTFQVQSSDTNCTTGDYLELRNGPDASSPPLTTHGGNGHYCGENPPSTMHTSDNQLFVRFISDGRNEGLGFKFKYETSEYACGGIFYANNGSFHSPNWPQNFPENIECTWVIVAHESKHAEITFDKNFQIPDSTVNCGTSYIKVWKGTAETAESLLATHCGNIAPGPVIAPANIVTVQFQSTGSVGTGFSAFFINRCGTNFTASSGRIISPNYPHNYDSNLNCEYLIDTSNQRLIILRFEAFDIEGFFICEEDSLKIYRGTTASGNPIATLCGFLTPAPISSYGPLLLVFKTNHVYTKTGFAINYHTISCGDSFQGSSGVISSPTYSCIENHIINCTYSITVGKNRIVKLKFSEFDIDASPACTMTYVAVYDGSNTLAPLLGQFCGAKMPPVLRSTDNSIFLVFKINSYCPIGEWKASYTETLGYNQGCGGYLSSITGNFSSPDINFDGKYENNLNCVWRIFVPLNKIINMTFTAFLLEDPSEGTCKSDYVSIYDGEDINSPLVGTYCGSELPPSFVSSSNFLTVSFISGSSVELAGFKATYVANDLFCGGNFNSTDTTQIITSPGYPHDYPLLTKCHWIIDAPAQEQIRVTLQEFNLPVSPNCSGDYLEIKDWPLNDFGQIYRLCGSNPTFPDFYSYGRTIKIDFVSKAYQSGNKFQLMHKVAGCSRQYNQSYGYLKSPGWPNVYPRYLDCTIILRAPESHKISLFFHAFDVEAFPGCNADYLEIKNGTDSNGQLLATLCGKKLPNPIFPNFHTLTLHFKTDVVTSHNGFEITWTSSPNDCGGTLFGSSGSFYSPNYPATYSNNTDCEWIVVAPIGHVLTINFTSLNIDDPGDCMKNYLMLYDGPDTNSPPIGPYCGMESNIAPFTSASYRVFVKFHAEYAVIPSGFRLQWAS</sequence>
<keyword evidence="1" id="KW-0732">Signal</keyword>
<dbReference type="OrthoDB" id="6022136at2759"/>
<feature type="domain" description="CUB" evidence="6">
    <location>
        <begin position="491"/>
        <end position="603"/>
    </location>
</feature>
<dbReference type="Gene3D" id="2.60.120.290">
    <property type="entry name" value="Spermadhesin, CUB domain"/>
    <property type="match status" value="15"/>
</dbReference>
<evidence type="ECO:0000256" key="1">
    <source>
        <dbReference type="ARBA" id="ARBA00022729"/>
    </source>
</evidence>
<evidence type="ECO:0000256" key="4">
    <source>
        <dbReference type="ARBA" id="ARBA00023180"/>
    </source>
</evidence>
<dbReference type="OMA" id="RSWQSDT"/>
<feature type="domain" description="CUB" evidence="6">
    <location>
        <begin position="1672"/>
        <end position="1784"/>
    </location>
</feature>
<feature type="domain" description="CUB" evidence="6">
    <location>
        <begin position="371"/>
        <end position="487"/>
    </location>
</feature>
<accession>A0A401RS61</accession>
<keyword evidence="3" id="KW-1015">Disulfide bond</keyword>
<comment type="caution">
    <text evidence="7">The sequence shown here is derived from an EMBL/GenBank/DDBJ whole genome shotgun (WGS) entry which is preliminary data.</text>
</comment>
<comment type="caution">
    <text evidence="5">Lacks conserved residue(s) required for the propagation of feature annotation.</text>
</comment>
<feature type="domain" description="CUB" evidence="6">
    <location>
        <begin position="1439"/>
        <end position="1554"/>
    </location>
</feature>
<name>A0A401RS61_CHIPU</name>
<feature type="domain" description="CUB" evidence="6">
    <location>
        <begin position="1556"/>
        <end position="1668"/>
    </location>
</feature>
<dbReference type="STRING" id="137246.A0A401RS61"/>
<dbReference type="FunFam" id="2.60.120.290:FF:000047">
    <property type="entry name" value="Cubilin"/>
    <property type="match status" value="1"/>
</dbReference>
<dbReference type="FunFam" id="2.60.120.290:FF:000018">
    <property type="entry name" value="cubilin"/>
    <property type="match status" value="2"/>
</dbReference>
<feature type="domain" description="CUB" evidence="6">
    <location>
        <begin position="972"/>
        <end position="1086"/>
    </location>
</feature>
<evidence type="ECO:0000259" key="6">
    <source>
        <dbReference type="PROSITE" id="PS01180"/>
    </source>
</evidence>
<feature type="domain" description="CUB" evidence="6">
    <location>
        <begin position="733"/>
        <end position="846"/>
    </location>
</feature>
<dbReference type="InterPro" id="IPR035914">
    <property type="entry name" value="Sperma_CUB_dom_sf"/>
</dbReference>
<dbReference type="FunFam" id="2.60.120.290:FF:000045">
    <property type="entry name" value="Cubilin"/>
    <property type="match status" value="1"/>
</dbReference>
<proteinExistence type="predicted"/>
<keyword evidence="4" id="KW-0325">Glycoprotein</keyword>
<dbReference type="InterPro" id="IPR000859">
    <property type="entry name" value="CUB_dom"/>
</dbReference>
<dbReference type="Proteomes" id="UP000287033">
    <property type="component" value="Unassembled WGS sequence"/>
</dbReference>
<feature type="domain" description="CUB" evidence="6">
    <location>
        <begin position="24"/>
        <end position="137"/>
    </location>
</feature>
<feature type="domain" description="CUB" evidence="6">
    <location>
        <begin position="1087"/>
        <end position="1198"/>
    </location>
</feature>
<dbReference type="SUPFAM" id="SSF49854">
    <property type="entry name" value="Spermadhesin, CUB domain"/>
    <property type="match status" value="15"/>
</dbReference>
<dbReference type="SMART" id="SM00042">
    <property type="entry name" value="CUB"/>
    <property type="match status" value="15"/>
</dbReference>
<evidence type="ECO:0000313" key="8">
    <source>
        <dbReference type="Proteomes" id="UP000287033"/>
    </source>
</evidence>
<protein>
    <recommendedName>
        <fullName evidence="6">CUB domain-containing protein</fullName>
    </recommendedName>
</protein>
<dbReference type="PANTHER" id="PTHR24251:SF37">
    <property type="entry name" value="CUB DOMAIN-CONTAINING PROTEIN"/>
    <property type="match status" value="1"/>
</dbReference>
<feature type="domain" description="CUB" evidence="6">
    <location>
        <begin position="1200"/>
        <end position="1312"/>
    </location>
</feature>
<keyword evidence="2" id="KW-0677">Repeat</keyword>
<keyword evidence="8" id="KW-1185">Reference proteome</keyword>
<organism evidence="7 8">
    <name type="scientific">Chiloscyllium punctatum</name>
    <name type="common">Brownbanded bambooshark</name>
    <name type="synonym">Hemiscyllium punctatum</name>
    <dbReference type="NCBI Taxonomy" id="137246"/>
    <lineage>
        <taxon>Eukaryota</taxon>
        <taxon>Metazoa</taxon>
        <taxon>Chordata</taxon>
        <taxon>Craniata</taxon>
        <taxon>Vertebrata</taxon>
        <taxon>Chondrichthyes</taxon>
        <taxon>Elasmobranchii</taxon>
        <taxon>Galeomorphii</taxon>
        <taxon>Galeoidea</taxon>
        <taxon>Orectolobiformes</taxon>
        <taxon>Hemiscylliidae</taxon>
        <taxon>Chiloscyllium</taxon>
    </lineage>
</organism>
<dbReference type="CDD" id="cd00041">
    <property type="entry name" value="CUB"/>
    <property type="match status" value="15"/>
</dbReference>
<dbReference type="FunFam" id="2.60.120.290:FF:000003">
    <property type="entry name" value="Neuropilin"/>
    <property type="match status" value="2"/>
</dbReference>
<evidence type="ECO:0000313" key="7">
    <source>
        <dbReference type="EMBL" id="GCC20985.1"/>
    </source>
</evidence>
<evidence type="ECO:0000256" key="2">
    <source>
        <dbReference type="ARBA" id="ARBA00022737"/>
    </source>
</evidence>
<feature type="domain" description="CUB" evidence="6">
    <location>
        <begin position="1319"/>
        <end position="1435"/>
    </location>
</feature>
<dbReference type="FunFam" id="2.60.120.290:FF:000013">
    <property type="entry name" value="Membrane frizzled-related protein"/>
    <property type="match status" value="5"/>
</dbReference>
<dbReference type="PANTHER" id="PTHR24251">
    <property type="entry name" value="OVOCHYMASE-RELATED"/>
    <property type="match status" value="1"/>
</dbReference>
<gene>
    <name evidence="7" type="ORF">chiPu_0000154</name>
</gene>
<feature type="domain" description="CUB" evidence="6">
    <location>
        <begin position="139"/>
        <end position="254"/>
    </location>
</feature>
<dbReference type="EMBL" id="BEZZ01000002">
    <property type="protein sequence ID" value="GCC20985.1"/>
    <property type="molecule type" value="Genomic_DNA"/>
</dbReference>
<feature type="domain" description="CUB" evidence="6">
    <location>
        <begin position="847"/>
        <end position="968"/>
    </location>
</feature>